<dbReference type="AlphaFoldDB" id="A0A1V3BF33"/>
<protein>
    <submittedName>
        <fullName evidence="2">Uncharacterized protein</fullName>
    </submittedName>
</protein>
<organism evidence="2 3">
    <name type="scientific">Helicobacter pylori</name>
    <name type="common">Campylobacter pylori</name>
    <dbReference type="NCBI Taxonomy" id="210"/>
    <lineage>
        <taxon>Bacteria</taxon>
        <taxon>Pseudomonadati</taxon>
        <taxon>Campylobacterota</taxon>
        <taxon>Epsilonproteobacteria</taxon>
        <taxon>Campylobacterales</taxon>
        <taxon>Helicobacteraceae</taxon>
        <taxon>Helicobacter</taxon>
    </lineage>
</organism>
<name>A0A1V3BF33_HELPX</name>
<reference evidence="2 3" key="1">
    <citation type="journal article" date="2017" name="Front. Cell. Infect. Microbiol.">
        <title>Whole Genome Sequence and Phylogenetic Analysis Show Helicobacter pylori Strains from Latin America Have Followed a Unique Evolution Pathway.</title>
        <authorList>
            <person name="Munoz-Ramirez Z.Y."/>
            <person name="Mendez-Tenorio A."/>
            <person name="Kato I."/>
            <person name="Bravo M.M."/>
            <person name="Rizzato C."/>
            <person name="Thorell K."/>
            <person name="Torres R.C."/>
            <person name="Aviles-Jimenez F."/>
            <person name="Camorlinga M."/>
            <person name="Canzian F."/>
            <person name="Torres J."/>
        </authorList>
    </citation>
    <scope>NUCLEOTIDE SEQUENCE [LARGE SCALE GENOMIC DNA]</scope>
    <source>
        <strain evidence="2 3">CM22347</strain>
    </source>
</reference>
<dbReference type="EMBL" id="MUPM01000269">
    <property type="protein sequence ID" value="OOQ29975.1"/>
    <property type="molecule type" value="Genomic_DNA"/>
</dbReference>
<keyword evidence="1" id="KW-0472">Membrane</keyword>
<feature type="transmembrane region" description="Helical" evidence="1">
    <location>
        <begin position="16"/>
        <end position="36"/>
    </location>
</feature>
<accession>A0A1V3BF33</accession>
<dbReference type="Proteomes" id="UP000319468">
    <property type="component" value="Unassembled WGS sequence"/>
</dbReference>
<evidence type="ECO:0000313" key="2">
    <source>
        <dbReference type="EMBL" id="OOQ29975.1"/>
    </source>
</evidence>
<keyword evidence="1" id="KW-0812">Transmembrane</keyword>
<comment type="caution">
    <text evidence="2">The sequence shown here is derived from an EMBL/GenBank/DDBJ whole genome shotgun (WGS) entry which is preliminary data.</text>
</comment>
<gene>
    <name evidence="2" type="ORF">B0X69_08825</name>
</gene>
<keyword evidence="1" id="KW-1133">Transmembrane helix</keyword>
<proteinExistence type="predicted"/>
<evidence type="ECO:0000256" key="1">
    <source>
        <dbReference type="SAM" id="Phobius"/>
    </source>
</evidence>
<evidence type="ECO:0000313" key="3">
    <source>
        <dbReference type="Proteomes" id="UP000319468"/>
    </source>
</evidence>
<sequence length="78" mass="9146">MLVLCYILNNKSEVNIFYGCSLINFYGLLEFLLYYLRGVFPKNQGFKGALHLNRNKFLKTSFCFKVNLALIRPFLIKT</sequence>